<dbReference type="RefSeq" id="WP_176069755.1">
    <property type="nucleotide sequence ID" value="NZ_JABWMJ010000006.1"/>
</dbReference>
<sequence length="62" mass="6755">MPHPAGALGWERAAPSPSSKPRFAADLSLLFTEVPFLARFVVRRRRASTRSSSCSLPDAATR</sequence>
<accession>A0A7Y6NPL7</accession>
<evidence type="ECO:0000313" key="1">
    <source>
        <dbReference type="EMBL" id="NUZ06907.1"/>
    </source>
</evidence>
<reference evidence="1 2" key="1">
    <citation type="submission" date="2020-06" db="EMBL/GenBank/DDBJ databases">
        <title>Schlegella sp. ID0723 isolated from air conditioner.</title>
        <authorList>
            <person name="Kim D.Y."/>
            <person name="Kim D.-U."/>
        </authorList>
    </citation>
    <scope>NUCLEOTIDE SEQUENCE [LARGE SCALE GENOMIC DNA]</scope>
    <source>
        <strain evidence="1 2">ID0723</strain>
    </source>
</reference>
<gene>
    <name evidence="1" type="ORF">HQN59_14170</name>
</gene>
<name>A0A7Y6NPL7_9BURK</name>
<protein>
    <submittedName>
        <fullName evidence="1">Uncharacterized protein</fullName>
    </submittedName>
</protein>
<comment type="caution">
    <text evidence="1">The sequence shown here is derived from an EMBL/GenBank/DDBJ whole genome shotgun (WGS) entry which is preliminary data.</text>
</comment>
<keyword evidence="2" id="KW-1185">Reference proteome</keyword>
<evidence type="ECO:0000313" key="2">
    <source>
        <dbReference type="Proteomes" id="UP000529637"/>
    </source>
</evidence>
<organism evidence="1 2">
    <name type="scientific">Piscinibacter koreensis</name>
    <dbReference type="NCBI Taxonomy" id="2742824"/>
    <lineage>
        <taxon>Bacteria</taxon>
        <taxon>Pseudomonadati</taxon>
        <taxon>Pseudomonadota</taxon>
        <taxon>Betaproteobacteria</taxon>
        <taxon>Burkholderiales</taxon>
        <taxon>Sphaerotilaceae</taxon>
        <taxon>Piscinibacter</taxon>
    </lineage>
</organism>
<dbReference type="EMBL" id="JABWMJ010000006">
    <property type="protein sequence ID" value="NUZ06907.1"/>
    <property type="molecule type" value="Genomic_DNA"/>
</dbReference>
<proteinExistence type="predicted"/>
<dbReference type="Proteomes" id="UP000529637">
    <property type="component" value="Unassembled WGS sequence"/>
</dbReference>
<dbReference type="AlphaFoldDB" id="A0A7Y6NPL7"/>